<name>A0A368X8E3_9BACI</name>
<keyword evidence="2 4" id="KW-0694">RNA-binding</keyword>
<dbReference type="GO" id="GO:0000455">
    <property type="term" value="P:enzyme-directed rRNA pseudouridine synthesis"/>
    <property type="evidence" value="ECO:0007669"/>
    <property type="project" value="UniProtKB-ARBA"/>
</dbReference>
<dbReference type="SUPFAM" id="SSF55120">
    <property type="entry name" value="Pseudouridine synthase"/>
    <property type="match status" value="1"/>
</dbReference>
<dbReference type="RefSeq" id="WP_114354545.1">
    <property type="nucleotide sequence ID" value="NZ_QPJJ01000024.1"/>
</dbReference>
<evidence type="ECO:0000259" key="6">
    <source>
        <dbReference type="SMART" id="SM00363"/>
    </source>
</evidence>
<dbReference type="Gene3D" id="3.10.290.10">
    <property type="entry name" value="RNA-binding S4 domain"/>
    <property type="match status" value="1"/>
</dbReference>
<dbReference type="PANTHER" id="PTHR47683">
    <property type="entry name" value="PSEUDOURIDINE SYNTHASE FAMILY PROTEIN-RELATED"/>
    <property type="match status" value="1"/>
</dbReference>
<reference evidence="7 8" key="1">
    <citation type="submission" date="2018-07" db="EMBL/GenBank/DDBJ databases">
        <title>Genomic Encyclopedia of Type Strains, Phase IV (KMG-IV): sequencing the most valuable type-strain genomes for metagenomic binning, comparative biology and taxonomic classification.</title>
        <authorList>
            <person name="Goeker M."/>
        </authorList>
    </citation>
    <scope>NUCLEOTIDE SEQUENCE [LARGE SCALE GENOMIC DNA]</scope>
    <source>
        <strain evidence="7 8">DSM 27696</strain>
    </source>
</reference>
<keyword evidence="3 5" id="KW-0413">Isomerase</keyword>
<dbReference type="Gene3D" id="3.30.70.580">
    <property type="entry name" value="Pseudouridine synthase I, catalytic domain, N-terminal subdomain"/>
    <property type="match status" value="1"/>
</dbReference>
<comment type="caution">
    <text evidence="7">The sequence shown here is derived from an EMBL/GenBank/DDBJ whole genome shotgun (WGS) entry which is preliminary data.</text>
</comment>
<gene>
    <name evidence="7" type="ORF">DFR57_12432</name>
</gene>
<evidence type="ECO:0000256" key="2">
    <source>
        <dbReference type="ARBA" id="ARBA00022884"/>
    </source>
</evidence>
<dbReference type="CDD" id="cd02553">
    <property type="entry name" value="PseudoU_synth_RsuA"/>
    <property type="match status" value="1"/>
</dbReference>
<comment type="similarity">
    <text evidence="1 5">Belongs to the pseudouridine synthase RsuA family.</text>
</comment>
<dbReference type="InterPro" id="IPR002942">
    <property type="entry name" value="S4_RNA-bd"/>
</dbReference>
<evidence type="ECO:0000313" key="8">
    <source>
        <dbReference type="Proteomes" id="UP000252585"/>
    </source>
</evidence>
<dbReference type="PROSITE" id="PS01149">
    <property type="entry name" value="PSI_RSU"/>
    <property type="match status" value="1"/>
</dbReference>
<dbReference type="Pfam" id="PF01479">
    <property type="entry name" value="S4"/>
    <property type="match status" value="1"/>
</dbReference>
<evidence type="ECO:0000256" key="5">
    <source>
        <dbReference type="RuleBase" id="RU003887"/>
    </source>
</evidence>
<evidence type="ECO:0000256" key="1">
    <source>
        <dbReference type="ARBA" id="ARBA00008348"/>
    </source>
</evidence>
<organism evidence="7 8">
    <name type="scientific">Saliterribacillus persicus</name>
    <dbReference type="NCBI Taxonomy" id="930114"/>
    <lineage>
        <taxon>Bacteria</taxon>
        <taxon>Bacillati</taxon>
        <taxon>Bacillota</taxon>
        <taxon>Bacilli</taxon>
        <taxon>Bacillales</taxon>
        <taxon>Bacillaceae</taxon>
        <taxon>Saliterribacillus</taxon>
    </lineage>
</organism>
<dbReference type="Proteomes" id="UP000252585">
    <property type="component" value="Unassembled WGS sequence"/>
</dbReference>
<proteinExistence type="inferred from homology"/>
<dbReference type="InterPro" id="IPR020094">
    <property type="entry name" value="TruA/RsuA/RluB/E/F_N"/>
</dbReference>
<dbReference type="OrthoDB" id="9807213at2"/>
<dbReference type="EC" id="5.4.99.-" evidence="5"/>
<dbReference type="InterPro" id="IPR042092">
    <property type="entry name" value="PsdUridine_s_RsuA/RluB/E/F_cat"/>
</dbReference>
<evidence type="ECO:0000313" key="7">
    <source>
        <dbReference type="EMBL" id="RCW62677.1"/>
    </source>
</evidence>
<dbReference type="Gene3D" id="3.30.70.1560">
    <property type="entry name" value="Alpha-L RNA-binding motif"/>
    <property type="match status" value="1"/>
</dbReference>
<accession>A0A368X8E3</accession>
<dbReference type="AlphaFoldDB" id="A0A368X8E3"/>
<dbReference type="NCBIfam" id="TIGR00093">
    <property type="entry name" value="pseudouridine synthase"/>
    <property type="match status" value="1"/>
</dbReference>
<evidence type="ECO:0000256" key="3">
    <source>
        <dbReference type="ARBA" id="ARBA00023235"/>
    </source>
</evidence>
<dbReference type="GO" id="GO:0003723">
    <property type="term" value="F:RNA binding"/>
    <property type="evidence" value="ECO:0007669"/>
    <property type="project" value="UniProtKB-KW"/>
</dbReference>
<dbReference type="InterPro" id="IPR006145">
    <property type="entry name" value="PsdUridine_synth_RsuA/RluA"/>
</dbReference>
<dbReference type="SMART" id="SM00363">
    <property type="entry name" value="S4"/>
    <property type="match status" value="1"/>
</dbReference>
<dbReference type="PROSITE" id="PS50889">
    <property type="entry name" value="S4"/>
    <property type="match status" value="1"/>
</dbReference>
<dbReference type="SUPFAM" id="SSF55174">
    <property type="entry name" value="Alpha-L RNA-binding motif"/>
    <property type="match status" value="1"/>
</dbReference>
<dbReference type="GO" id="GO:0005829">
    <property type="term" value="C:cytosol"/>
    <property type="evidence" value="ECO:0007669"/>
    <property type="project" value="UniProtKB-ARBA"/>
</dbReference>
<dbReference type="FunFam" id="3.30.70.1560:FF:000001">
    <property type="entry name" value="Pseudouridine synthase"/>
    <property type="match status" value="1"/>
</dbReference>
<feature type="domain" description="RNA-binding S4" evidence="6">
    <location>
        <begin position="1"/>
        <end position="61"/>
    </location>
</feature>
<dbReference type="CDD" id="cd00165">
    <property type="entry name" value="S4"/>
    <property type="match status" value="1"/>
</dbReference>
<dbReference type="PANTHER" id="PTHR47683:SF4">
    <property type="entry name" value="PSEUDOURIDINE SYNTHASE"/>
    <property type="match status" value="1"/>
</dbReference>
<dbReference type="EMBL" id="QPJJ01000024">
    <property type="protein sequence ID" value="RCW62677.1"/>
    <property type="molecule type" value="Genomic_DNA"/>
</dbReference>
<dbReference type="InterPro" id="IPR050343">
    <property type="entry name" value="RsuA_PseudoU_synthase"/>
</dbReference>
<dbReference type="Pfam" id="PF00849">
    <property type="entry name" value="PseudoU_synth_2"/>
    <property type="match status" value="1"/>
</dbReference>
<evidence type="ECO:0000256" key="4">
    <source>
        <dbReference type="PROSITE-ProRule" id="PRU00182"/>
    </source>
</evidence>
<dbReference type="InterPro" id="IPR036986">
    <property type="entry name" value="S4_RNA-bd_sf"/>
</dbReference>
<keyword evidence="8" id="KW-1185">Reference proteome</keyword>
<protein>
    <recommendedName>
        <fullName evidence="5">Pseudouridine synthase</fullName>
        <ecNumber evidence="5">5.4.99.-</ecNumber>
    </recommendedName>
</protein>
<dbReference type="InterPro" id="IPR020103">
    <property type="entry name" value="PsdUridine_synth_cat_dom_sf"/>
</dbReference>
<dbReference type="InterPro" id="IPR000748">
    <property type="entry name" value="PsdUridine_synth_RsuA/RluB/E/F"/>
</dbReference>
<dbReference type="InterPro" id="IPR018496">
    <property type="entry name" value="PsdUridine_synth_RsuA/RluB_CS"/>
</dbReference>
<sequence>MRLDKFLSNMGLGSRKDVKSFIKKGRVRINNHVNKKVDTQIDPNKDEVLLDQEKVEYEPYIYLMMHKPGGYVTATKDNHDKTVVDLLQEEDKVLSPFPVGRLDKDTEGLLLLTNDGPLAHQLLSPKKNIKKKYFAKIDGVVTEKDVEAFKTGVNIGEGYITKPADLNILESGEVSSIEIAITEGKFHQVKRMFEAVDKKVIYLKRLGMGKLKLDDNLELGHYRRLTEQEKAILNINNG</sequence>
<dbReference type="GO" id="GO:0120159">
    <property type="term" value="F:rRNA pseudouridine synthase activity"/>
    <property type="evidence" value="ECO:0007669"/>
    <property type="project" value="UniProtKB-ARBA"/>
</dbReference>